<dbReference type="InterPro" id="IPR013563">
    <property type="entry name" value="Oligopep_ABC_C"/>
</dbReference>
<keyword evidence="2" id="KW-0813">Transport</keyword>
<comment type="caution">
    <text evidence="6">The sequence shown here is derived from an EMBL/GenBank/DDBJ whole genome shotgun (WGS) entry which is preliminary data.</text>
</comment>
<keyword evidence="3" id="KW-0547">Nucleotide-binding</keyword>
<dbReference type="GO" id="GO:0005524">
    <property type="term" value="F:ATP binding"/>
    <property type="evidence" value="ECO:0007669"/>
    <property type="project" value="UniProtKB-KW"/>
</dbReference>
<evidence type="ECO:0000256" key="2">
    <source>
        <dbReference type="ARBA" id="ARBA00022448"/>
    </source>
</evidence>
<dbReference type="GO" id="GO:0055085">
    <property type="term" value="P:transmembrane transport"/>
    <property type="evidence" value="ECO:0007669"/>
    <property type="project" value="UniProtKB-ARBA"/>
</dbReference>
<dbReference type="CDD" id="cd03257">
    <property type="entry name" value="ABC_NikE_OppD_transporters"/>
    <property type="match status" value="1"/>
</dbReference>
<accession>A0A0W1R300</accession>
<protein>
    <recommendedName>
        <fullName evidence="5">ABC transporter domain-containing protein</fullName>
    </recommendedName>
</protein>
<dbReference type="OrthoDB" id="18209at2157"/>
<sequence length="337" mass="37605">MTALVETQDLTKHFDAGSGLLSRFIDREVVHAVDGVDLSIERGQTLGLVGESGCGKSTLGRTLLRLHDPTSGRILFDGEDITEYNQRKLRKLRRRMQIVFQDPRSSLNPRQTVEELLRKPVEFHDIAHGDDARDIVYRTLEDVGLQPEHAGRYPHEFSGGQQQRIGLARALVVNPEFVVLDEPTSALDVSVQAKILRLVRQLKAKYNLTLIFISHDLNVIRHVCDEVAVMYLGQIVETAPAAALYDDPKHPYTEALLESISLPEPGAQRELAPTIEGDIPSPIHPPEGCRFHTRCPKAFDECTATNPALTLRREDGENGSRTVACHLYEQAESSVRP</sequence>
<dbReference type="Pfam" id="PF08352">
    <property type="entry name" value="oligo_HPY"/>
    <property type="match status" value="1"/>
</dbReference>
<dbReference type="RefSeq" id="WP_058583534.1">
    <property type="nucleotide sequence ID" value="NZ_LOPU01000040.1"/>
</dbReference>
<dbReference type="Gene3D" id="3.40.50.300">
    <property type="entry name" value="P-loop containing nucleotide triphosphate hydrolases"/>
    <property type="match status" value="1"/>
</dbReference>
<dbReference type="AlphaFoldDB" id="A0A0W1R300"/>
<dbReference type="SUPFAM" id="SSF52540">
    <property type="entry name" value="P-loop containing nucleoside triphosphate hydrolases"/>
    <property type="match status" value="1"/>
</dbReference>
<dbReference type="InterPro" id="IPR003593">
    <property type="entry name" value="AAA+_ATPase"/>
</dbReference>
<dbReference type="PANTHER" id="PTHR43776">
    <property type="entry name" value="TRANSPORT ATP-BINDING PROTEIN"/>
    <property type="match status" value="1"/>
</dbReference>
<gene>
    <name evidence="6" type="ORF">AUR64_02355</name>
</gene>
<dbReference type="EMBL" id="LOPU01000040">
    <property type="protein sequence ID" value="KTG07703.1"/>
    <property type="molecule type" value="Genomic_DNA"/>
</dbReference>
<dbReference type="PROSITE" id="PS50893">
    <property type="entry name" value="ABC_TRANSPORTER_2"/>
    <property type="match status" value="1"/>
</dbReference>
<evidence type="ECO:0000313" key="6">
    <source>
        <dbReference type="EMBL" id="KTG07703.1"/>
    </source>
</evidence>
<evidence type="ECO:0000256" key="4">
    <source>
        <dbReference type="ARBA" id="ARBA00022840"/>
    </source>
</evidence>
<dbReference type="InterPro" id="IPR027417">
    <property type="entry name" value="P-loop_NTPase"/>
</dbReference>
<dbReference type="Proteomes" id="UP000054387">
    <property type="component" value="Unassembled WGS sequence"/>
</dbReference>
<evidence type="ECO:0000259" key="5">
    <source>
        <dbReference type="PROSITE" id="PS50893"/>
    </source>
</evidence>
<dbReference type="InterPro" id="IPR050319">
    <property type="entry name" value="ABC_transp_ATP-bind"/>
</dbReference>
<dbReference type="NCBIfam" id="TIGR01727">
    <property type="entry name" value="oligo_HPY"/>
    <property type="match status" value="1"/>
</dbReference>
<dbReference type="SMART" id="SM00382">
    <property type="entry name" value="AAA"/>
    <property type="match status" value="1"/>
</dbReference>
<proteinExistence type="inferred from homology"/>
<dbReference type="FunFam" id="3.40.50.300:FF:000016">
    <property type="entry name" value="Oligopeptide ABC transporter ATP-binding component"/>
    <property type="match status" value="1"/>
</dbReference>
<dbReference type="InterPro" id="IPR017871">
    <property type="entry name" value="ABC_transporter-like_CS"/>
</dbReference>
<dbReference type="PANTHER" id="PTHR43776:SF7">
    <property type="entry name" value="D,D-DIPEPTIDE TRANSPORT ATP-BINDING PROTEIN DDPF-RELATED"/>
    <property type="match status" value="1"/>
</dbReference>
<dbReference type="GO" id="GO:0015833">
    <property type="term" value="P:peptide transport"/>
    <property type="evidence" value="ECO:0007669"/>
    <property type="project" value="InterPro"/>
</dbReference>
<reference evidence="6 7" key="1">
    <citation type="submission" date="2015-12" db="EMBL/GenBank/DDBJ databases">
        <title>Haloprofundus marisrubri gen. nov., sp. nov., an extremely halophilic archaeon isolated from the Discovery deep brine-seawater interface in the Red Sea.</title>
        <authorList>
            <person name="Zhang G."/>
            <person name="Stingl U."/>
            <person name="Rashid M."/>
        </authorList>
    </citation>
    <scope>NUCLEOTIDE SEQUENCE [LARGE SCALE GENOMIC DNA]</scope>
    <source>
        <strain evidence="6 7">SB9</strain>
    </source>
</reference>
<evidence type="ECO:0000313" key="7">
    <source>
        <dbReference type="Proteomes" id="UP000054387"/>
    </source>
</evidence>
<dbReference type="Pfam" id="PF00005">
    <property type="entry name" value="ABC_tran"/>
    <property type="match status" value="1"/>
</dbReference>
<comment type="similarity">
    <text evidence="1">Belongs to the ABC transporter superfamily.</text>
</comment>
<dbReference type="STRING" id="1514971.AUR64_02355"/>
<feature type="domain" description="ABC transporter" evidence="5">
    <location>
        <begin position="5"/>
        <end position="257"/>
    </location>
</feature>
<dbReference type="PROSITE" id="PS00211">
    <property type="entry name" value="ABC_TRANSPORTER_1"/>
    <property type="match status" value="1"/>
</dbReference>
<evidence type="ECO:0000256" key="1">
    <source>
        <dbReference type="ARBA" id="ARBA00005417"/>
    </source>
</evidence>
<dbReference type="GO" id="GO:0016887">
    <property type="term" value="F:ATP hydrolysis activity"/>
    <property type="evidence" value="ECO:0007669"/>
    <property type="project" value="InterPro"/>
</dbReference>
<keyword evidence="4" id="KW-0067">ATP-binding</keyword>
<name>A0A0W1R300_9EURY</name>
<dbReference type="InterPro" id="IPR003439">
    <property type="entry name" value="ABC_transporter-like_ATP-bd"/>
</dbReference>
<organism evidence="6 7">
    <name type="scientific">Haloprofundus marisrubri</name>
    <dbReference type="NCBI Taxonomy" id="1514971"/>
    <lineage>
        <taxon>Archaea</taxon>
        <taxon>Methanobacteriati</taxon>
        <taxon>Methanobacteriota</taxon>
        <taxon>Stenosarchaea group</taxon>
        <taxon>Halobacteria</taxon>
        <taxon>Halobacteriales</taxon>
        <taxon>Haloferacaceae</taxon>
        <taxon>Haloprofundus</taxon>
    </lineage>
</organism>
<evidence type="ECO:0000256" key="3">
    <source>
        <dbReference type="ARBA" id="ARBA00022741"/>
    </source>
</evidence>
<keyword evidence="7" id="KW-1185">Reference proteome</keyword>